<evidence type="ECO:0000256" key="3">
    <source>
        <dbReference type="ARBA" id="ARBA00022679"/>
    </source>
</evidence>
<sequence length="521" mass="59232">MKSVFIFMFCLLCTSGIDAARILGVFPMPAPSHYFLGSALMKGLAEAGHDVTMISPFPVKDPPKNGSWRDIILDGMMEDMEEKFKKIDLFTMQQQSAFSTILFLNFMGQSTTEKTLSHPKVQELIHSNEKFDVVIVSQFVTDGLKPLANHFQGHLVLFSNTAVNSWLNHLVGNPTLPSFHPEVLLGLPKRMNFFERLSNTLFYVLQRLNLELWAYPKQNALSKKYIPNAVDLDLVNRNVSLLLLNSHTSLFNPQPLLPCMVEIGGFHISPSKKLPQDLQKYLDEAKQGVIYFSMGSNLKSNRLPVEKRDALLKAFGKRKEKVLWKWEDDTLPGQPPNVKLGKWLPQQEILAHPNVKVFITHGGLLSTTETVYHGVPIVAIPVLGDQQMNARGAEQAGYGIVLPFPELTEEKLTSYLDEIISNPKYRKNVQARSRIMKDREVTPLQTAVYWVEYVIRHNGAEHLRVAYLDLAWYQFYLLDVITFIAVVLFIALILLKKTISYVCRRKSDKTNTKTDKTKKTN</sequence>
<evidence type="ECO:0000313" key="6">
    <source>
        <dbReference type="EMBL" id="QIK00369.1"/>
    </source>
</evidence>
<dbReference type="InterPro" id="IPR002213">
    <property type="entry name" value="UDP_glucos_trans"/>
</dbReference>
<dbReference type="InterPro" id="IPR050271">
    <property type="entry name" value="UDP-glycosyltransferase"/>
</dbReference>
<name>A0A6G7SFA7_9CUCU</name>
<organism evidence="6">
    <name type="scientific">Xylotrechus quadripes</name>
    <dbReference type="NCBI Taxonomy" id="554073"/>
    <lineage>
        <taxon>Eukaryota</taxon>
        <taxon>Metazoa</taxon>
        <taxon>Ecdysozoa</taxon>
        <taxon>Arthropoda</taxon>
        <taxon>Hexapoda</taxon>
        <taxon>Insecta</taxon>
        <taxon>Pterygota</taxon>
        <taxon>Neoptera</taxon>
        <taxon>Endopterygota</taxon>
        <taxon>Coleoptera</taxon>
        <taxon>Polyphaga</taxon>
        <taxon>Cucujiformia</taxon>
        <taxon>Chrysomeloidea</taxon>
        <taxon>Cerambycidae</taxon>
        <taxon>Cerambycinae</taxon>
        <taxon>Clytini</taxon>
        <taxon>Xylotrechus</taxon>
    </lineage>
</organism>
<dbReference type="PANTHER" id="PTHR48043:SF159">
    <property type="entry name" value="EG:EG0003.4 PROTEIN-RELATED"/>
    <property type="match status" value="1"/>
</dbReference>
<accession>A0A6G7SFA7</accession>
<keyword evidence="5" id="KW-1133">Transmembrane helix</keyword>
<keyword evidence="5" id="KW-0472">Membrane</keyword>
<comment type="catalytic activity">
    <reaction evidence="5">
        <text>glucuronate acceptor + UDP-alpha-D-glucuronate = acceptor beta-D-glucuronoside + UDP + H(+)</text>
        <dbReference type="Rhea" id="RHEA:21032"/>
        <dbReference type="ChEBI" id="CHEBI:15378"/>
        <dbReference type="ChEBI" id="CHEBI:58052"/>
        <dbReference type="ChEBI" id="CHEBI:58223"/>
        <dbReference type="ChEBI" id="CHEBI:132367"/>
        <dbReference type="ChEBI" id="CHEBI:132368"/>
        <dbReference type="EC" id="2.4.1.17"/>
    </reaction>
</comment>
<dbReference type="EC" id="2.4.1.17" evidence="5"/>
<protein>
    <recommendedName>
        <fullName evidence="5">UDP-glucuronosyltransferase</fullName>
        <ecNumber evidence="5">2.4.1.17</ecNumber>
    </recommendedName>
</protein>
<reference evidence="6" key="1">
    <citation type="submission" date="2019-07" db="EMBL/GenBank/DDBJ databases">
        <title>Antennal UDP-glycosyltransferase (UGT) genes in the coffee white stemborer, Xylotrechus quadripes.</title>
        <authorList>
            <person name="Yin N.-N."/>
            <person name="Zhao Y.-J."/>
            <person name="Zhu J.-Y."/>
            <person name="Liu N.-Y."/>
        </authorList>
    </citation>
    <scope>NUCLEOTIDE SEQUENCE</scope>
    <source>
        <tissue evidence="6">Antennae</tissue>
    </source>
</reference>
<dbReference type="Pfam" id="PF00201">
    <property type="entry name" value="UDPGT"/>
    <property type="match status" value="1"/>
</dbReference>
<dbReference type="PANTHER" id="PTHR48043">
    <property type="entry name" value="EG:EG0003.4 PROTEIN-RELATED"/>
    <property type="match status" value="1"/>
</dbReference>
<dbReference type="SUPFAM" id="SSF53756">
    <property type="entry name" value="UDP-Glycosyltransferase/glycogen phosphorylase"/>
    <property type="match status" value="1"/>
</dbReference>
<feature type="signal peptide" evidence="5">
    <location>
        <begin position="1"/>
        <end position="19"/>
    </location>
</feature>
<evidence type="ECO:0000256" key="4">
    <source>
        <dbReference type="RuleBase" id="RU003718"/>
    </source>
</evidence>
<dbReference type="Gene3D" id="3.40.50.2000">
    <property type="entry name" value="Glycogen Phosphorylase B"/>
    <property type="match status" value="1"/>
</dbReference>
<dbReference type="GO" id="GO:0016020">
    <property type="term" value="C:membrane"/>
    <property type="evidence" value="ECO:0007669"/>
    <property type="project" value="UniProtKB-SubCell"/>
</dbReference>
<evidence type="ECO:0000256" key="5">
    <source>
        <dbReference type="RuleBase" id="RU362059"/>
    </source>
</evidence>
<dbReference type="CDD" id="cd03784">
    <property type="entry name" value="GT1_Gtf-like"/>
    <property type="match status" value="1"/>
</dbReference>
<dbReference type="GO" id="GO:0015020">
    <property type="term" value="F:glucuronosyltransferase activity"/>
    <property type="evidence" value="ECO:0007669"/>
    <property type="project" value="UniProtKB-EC"/>
</dbReference>
<evidence type="ECO:0000256" key="1">
    <source>
        <dbReference type="ARBA" id="ARBA00009995"/>
    </source>
</evidence>
<keyword evidence="2 4" id="KW-0328">Glycosyltransferase</keyword>
<dbReference type="FunFam" id="3.40.50.2000:FF:000050">
    <property type="entry name" value="UDP-glucuronosyltransferase"/>
    <property type="match status" value="1"/>
</dbReference>
<feature type="transmembrane region" description="Helical" evidence="5">
    <location>
        <begin position="472"/>
        <end position="495"/>
    </location>
</feature>
<dbReference type="PROSITE" id="PS00375">
    <property type="entry name" value="UDPGT"/>
    <property type="match status" value="1"/>
</dbReference>
<dbReference type="EMBL" id="MN242800">
    <property type="protein sequence ID" value="QIK00369.1"/>
    <property type="molecule type" value="mRNA"/>
</dbReference>
<proteinExistence type="evidence at transcript level"/>
<gene>
    <name evidence="6" type="primary">UGT10</name>
</gene>
<dbReference type="AlphaFoldDB" id="A0A6G7SFA7"/>
<evidence type="ECO:0000256" key="2">
    <source>
        <dbReference type="ARBA" id="ARBA00022676"/>
    </source>
</evidence>
<comment type="similarity">
    <text evidence="1 4">Belongs to the UDP-glycosyltransferase family.</text>
</comment>
<feature type="chain" id="PRO_5026377729" description="UDP-glucuronosyltransferase" evidence="5">
    <location>
        <begin position="20"/>
        <end position="521"/>
    </location>
</feature>
<keyword evidence="3 4" id="KW-0808">Transferase</keyword>
<comment type="subcellular location">
    <subcellularLocation>
        <location evidence="5">Membrane</location>
        <topology evidence="5">Single-pass membrane protein</topology>
    </subcellularLocation>
</comment>
<keyword evidence="5" id="KW-0812">Transmembrane</keyword>
<keyword evidence="5" id="KW-0732">Signal</keyword>
<dbReference type="InterPro" id="IPR035595">
    <property type="entry name" value="UDP_glycos_trans_CS"/>
</dbReference>